<evidence type="ECO:0000313" key="4">
    <source>
        <dbReference type="Proteomes" id="UP000580861"/>
    </source>
</evidence>
<keyword evidence="1" id="KW-0175">Coiled coil</keyword>
<accession>A0A841BFD4</accession>
<evidence type="ECO:0000259" key="2">
    <source>
        <dbReference type="Pfam" id="PF13454"/>
    </source>
</evidence>
<reference evidence="3 4" key="1">
    <citation type="submission" date="2020-08" db="EMBL/GenBank/DDBJ databases">
        <title>Sequencing the genomes of 1000 actinobacteria strains.</title>
        <authorList>
            <person name="Klenk H.-P."/>
        </authorList>
    </citation>
    <scope>NUCLEOTIDE SEQUENCE [LARGE SCALE GENOMIC DNA]</scope>
    <source>
        <strain evidence="3 4">DSM 45272</strain>
    </source>
</reference>
<dbReference type="Proteomes" id="UP000580861">
    <property type="component" value="Unassembled WGS sequence"/>
</dbReference>
<dbReference type="Gene3D" id="3.50.50.60">
    <property type="entry name" value="FAD/NAD(P)-binding domain"/>
    <property type="match status" value="1"/>
</dbReference>
<proteinExistence type="predicted"/>
<dbReference type="EMBL" id="JACHMX010000001">
    <property type="protein sequence ID" value="MBB5857518.1"/>
    <property type="molecule type" value="Genomic_DNA"/>
</dbReference>
<sequence>MTLPDLRLRAHPSFAGVVPGLSASREGWSKASTAARLEGMDIAIVGAGAAAVALLDTLAATAAEPATVTVFEPSAQLWRGRAYGPDLDSVLVNSPPALMSIRHADFGHYAAWLGERGASHLDELLGQPLVPRALYGEYLEHTAEAAVAALRERGITVRVVGQRVTAIARSGERLVLRTQDGRGHEADRVTLCVGGGPPQDHYGLGRAAGFVADPYPLARTLDRIPARSSVAVIGSGLTAVDVVVSLAARGHTGPIALVSRTGLLPHVWQRPLDRRPRLVTVDRVSALRRENGVVTLADLVHLLRSELAEAGENLDDLVADLLAAESEPPVERLRRQLATVDGPALGRRFLQETAHSVGPLAWRSLPEADRAWLWRRSRLASSLVSPMVPVNAAILLRLLDGGQLRVTAGIREIQAAQGRFRLETDAGTSHADVVVNAVNPAPHAMPSAAEPLVASVLADGLATPHPAGGLVPADPRLAVVGDFAGGGPFITSGIPGVAAQAAQAARTTFAVPAA</sequence>
<dbReference type="InterPro" id="IPR052189">
    <property type="entry name" value="L-asp_N-monooxygenase_NS-form"/>
</dbReference>
<dbReference type="InterPro" id="IPR036188">
    <property type="entry name" value="FAD/NAD-bd_sf"/>
</dbReference>
<dbReference type="AlphaFoldDB" id="A0A841BFD4"/>
<gene>
    <name evidence="3" type="ORF">HDA45_007605</name>
</gene>
<dbReference type="InterPro" id="IPR038732">
    <property type="entry name" value="HpyO/CreE_NAD-binding"/>
</dbReference>
<dbReference type="Pfam" id="PF13454">
    <property type="entry name" value="NAD_binding_9"/>
    <property type="match status" value="1"/>
</dbReference>
<evidence type="ECO:0000313" key="3">
    <source>
        <dbReference type="EMBL" id="MBB5857518.1"/>
    </source>
</evidence>
<dbReference type="SUPFAM" id="SSF51905">
    <property type="entry name" value="FAD/NAD(P)-binding domain"/>
    <property type="match status" value="2"/>
</dbReference>
<dbReference type="PANTHER" id="PTHR40254">
    <property type="entry name" value="BLR0577 PROTEIN"/>
    <property type="match status" value="1"/>
</dbReference>
<comment type="caution">
    <text evidence="3">The sequence shown here is derived from an EMBL/GenBank/DDBJ whole genome shotgun (WGS) entry which is preliminary data.</text>
</comment>
<feature type="domain" description="FAD-dependent urate hydroxylase HpyO/Asp monooxygenase CreE-like FAD/NAD(P)-binding" evidence="2">
    <location>
        <begin position="43"/>
        <end position="194"/>
    </location>
</feature>
<feature type="coiled-coil region" evidence="1">
    <location>
        <begin position="300"/>
        <end position="327"/>
    </location>
</feature>
<keyword evidence="4" id="KW-1185">Reference proteome</keyword>
<dbReference type="PANTHER" id="PTHR40254:SF1">
    <property type="entry name" value="BLR0577 PROTEIN"/>
    <property type="match status" value="1"/>
</dbReference>
<name>A0A841BFD4_9PSEU</name>
<dbReference type="RefSeq" id="WP_343072242.1">
    <property type="nucleotide sequence ID" value="NZ_JACHMX010000001.1"/>
</dbReference>
<evidence type="ECO:0000256" key="1">
    <source>
        <dbReference type="SAM" id="Coils"/>
    </source>
</evidence>
<protein>
    <submittedName>
        <fullName evidence="3">Putative NAD(P)/FAD-binding protein YdhS</fullName>
    </submittedName>
</protein>
<organism evidence="3 4">
    <name type="scientific">Amycolatopsis umgeniensis</name>
    <dbReference type="NCBI Taxonomy" id="336628"/>
    <lineage>
        <taxon>Bacteria</taxon>
        <taxon>Bacillati</taxon>
        <taxon>Actinomycetota</taxon>
        <taxon>Actinomycetes</taxon>
        <taxon>Pseudonocardiales</taxon>
        <taxon>Pseudonocardiaceae</taxon>
        <taxon>Amycolatopsis</taxon>
    </lineage>
</organism>